<dbReference type="EMBL" id="JACOPP010000016">
    <property type="protein sequence ID" value="MBC5734316.1"/>
    <property type="molecule type" value="Genomic_DNA"/>
</dbReference>
<accession>A0A8J6M933</accession>
<keyword evidence="2" id="KW-1185">Reference proteome</keyword>
<proteinExistence type="predicted"/>
<evidence type="ECO:0000313" key="2">
    <source>
        <dbReference type="Proteomes" id="UP000661435"/>
    </source>
</evidence>
<comment type="caution">
    <text evidence="1">The sequence shown here is derived from an EMBL/GenBank/DDBJ whole genome shotgun (WGS) entry which is preliminary data.</text>
</comment>
<dbReference type="AlphaFoldDB" id="A0A8J6M933"/>
<sequence>MRGLLEEIFTDRFMAKYTNFENFESFRYSSAVVVNWESDVLIYARERLDAIVRESTQFSSWEEMVRSAADLRYGPSGDVPDKDE</sequence>
<reference evidence="1" key="1">
    <citation type="submission" date="2020-08" db="EMBL/GenBank/DDBJ databases">
        <title>Genome public.</title>
        <authorList>
            <person name="Liu C."/>
            <person name="Sun Q."/>
        </authorList>
    </citation>
    <scope>NUCLEOTIDE SEQUENCE</scope>
    <source>
        <strain evidence="1">NSJ-51</strain>
    </source>
</reference>
<name>A0A8J6M933_9FIRM</name>
<protein>
    <submittedName>
        <fullName evidence="1">Uncharacterized protein</fullName>
    </submittedName>
</protein>
<evidence type="ECO:0000313" key="1">
    <source>
        <dbReference type="EMBL" id="MBC5734316.1"/>
    </source>
</evidence>
<organism evidence="1 2">
    <name type="scientific">Lawsonibacter hominis</name>
    <dbReference type="NCBI Taxonomy" id="2763053"/>
    <lineage>
        <taxon>Bacteria</taxon>
        <taxon>Bacillati</taxon>
        <taxon>Bacillota</taxon>
        <taxon>Clostridia</taxon>
        <taxon>Eubacteriales</taxon>
        <taxon>Oscillospiraceae</taxon>
        <taxon>Lawsonibacter</taxon>
    </lineage>
</organism>
<gene>
    <name evidence="1" type="ORF">H8S57_11340</name>
</gene>
<dbReference type="Proteomes" id="UP000661435">
    <property type="component" value="Unassembled WGS sequence"/>
</dbReference>